<dbReference type="AlphaFoldDB" id="A0AAP1RHQ2"/>
<gene>
    <name evidence="1" type="ORF">F7645_11870</name>
</gene>
<reference evidence="1 2" key="1">
    <citation type="journal article" date="2020" name="Int. J. Syst. Evol. Microbiol.">
        <title>Tenacibaculum piscium sp. nov., isolated from skin ulcers of sea-farmed fish, and description of Tenacibaculum finnmarkense sp. nov. with subdivision into genomovars finnmarkense and ulcerans.</title>
        <authorList>
            <person name="Olsen A.B."/>
            <person name="Spilsberg B."/>
            <person name="Nilsen H.K."/>
            <person name="Lagesen K."/>
            <person name="Gulla S."/>
            <person name="Avendano-Herrera R."/>
            <person name="Irgang R."/>
            <person name="Duchaud E."/>
            <person name="Colquhoun D.J."/>
        </authorList>
    </citation>
    <scope>NUCLEOTIDE SEQUENCE [LARGE SCALE GENOMIC DNA]</scope>
    <source>
        <strain evidence="1 2">TNO037</strain>
    </source>
</reference>
<keyword evidence="2" id="KW-1185">Reference proteome</keyword>
<organism evidence="1 2">
    <name type="scientific">Tenacibaculum finnmarkense genomovar finnmarkense</name>
    <dbReference type="NCBI Taxonomy" id="1458503"/>
    <lineage>
        <taxon>Bacteria</taxon>
        <taxon>Pseudomonadati</taxon>
        <taxon>Bacteroidota</taxon>
        <taxon>Flavobacteriia</taxon>
        <taxon>Flavobacteriales</taxon>
        <taxon>Flavobacteriaceae</taxon>
        <taxon>Tenacibaculum</taxon>
        <taxon>Tenacibaculum finnmarkense</taxon>
    </lineage>
</organism>
<comment type="caution">
    <text evidence="1">The sequence shown here is derived from an EMBL/GenBank/DDBJ whole genome shotgun (WGS) entry which is preliminary data.</text>
</comment>
<sequence>MKNYKKSYQNSKWVNFSTKVKLRDGNKCLKCGRNEFEVILQTHHKSYKPNFEPWDYPLSDCITLCKGCHSREHGLVEPDSGWTLISIGDLGGLDGICERKDCGTEIRYEHITYHPKWGEKIVGSTCIEYLTREDQYLSSEVLKIFKKISDFINKSVWKEGLTKKGNTYLFTTHSHNQIRIYGKNNYYSFQILLKNKGKKWFDFKDFIKVKQGKNLEQVKELGYIVLKGLLTEKEEEKKLLRNIYSKIR</sequence>
<dbReference type="RefSeq" id="WP_101955034.1">
    <property type="nucleotide sequence ID" value="NZ_JAJHTL010000025.1"/>
</dbReference>
<evidence type="ECO:0008006" key="3">
    <source>
        <dbReference type="Google" id="ProtNLM"/>
    </source>
</evidence>
<protein>
    <recommendedName>
        <fullName evidence="3">HNH domain-containing protein</fullName>
    </recommendedName>
</protein>
<accession>A0AAP1RHQ2</accession>
<evidence type="ECO:0000313" key="2">
    <source>
        <dbReference type="Proteomes" id="UP000806077"/>
    </source>
</evidence>
<evidence type="ECO:0000313" key="1">
    <source>
        <dbReference type="EMBL" id="MBE7696117.1"/>
    </source>
</evidence>
<name>A0AAP1RHQ2_9FLAO</name>
<dbReference type="EMBL" id="WXXV01000022">
    <property type="protein sequence ID" value="MBE7696117.1"/>
    <property type="molecule type" value="Genomic_DNA"/>
</dbReference>
<proteinExistence type="predicted"/>
<dbReference type="Proteomes" id="UP000806077">
    <property type="component" value="Unassembled WGS sequence"/>
</dbReference>